<feature type="domain" description="SpoVT-AbrB" evidence="8">
    <location>
        <begin position="75"/>
        <end position="118"/>
    </location>
</feature>
<reference evidence="10" key="3">
    <citation type="submission" date="2023-04" db="EMBL/GenBank/DDBJ databases">
        <title>Genomes of recent Mycoplasma hyosynoviae isolates 2023.</title>
        <authorList>
            <person name="Spergser J."/>
        </authorList>
    </citation>
    <scope>NUCLEOTIDE SEQUENCE</scope>
    <source>
        <strain evidence="10">SN1J23N</strain>
    </source>
</reference>
<dbReference type="OrthoDB" id="9807753at2"/>
<dbReference type="InterPro" id="IPR020603">
    <property type="entry name" value="MraZ_dom"/>
</dbReference>
<dbReference type="EMBL" id="JASBCP010000002">
    <property type="protein sequence ID" value="MDI3047927.1"/>
    <property type="molecule type" value="Genomic_DNA"/>
</dbReference>
<dbReference type="EMBL" id="CP008748">
    <property type="protein sequence ID" value="ASI53997.1"/>
    <property type="molecule type" value="Genomic_DNA"/>
</dbReference>
<feature type="domain" description="SpoVT-AbrB" evidence="8">
    <location>
        <begin position="4"/>
        <end position="46"/>
    </location>
</feature>
<comment type="subunit">
    <text evidence="7">Forms oligomers.</text>
</comment>
<keyword evidence="5 7" id="KW-0238">DNA-binding</keyword>
<evidence type="ECO:0000313" key="11">
    <source>
        <dbReference type="EMBL" id="TDU97846.1"/>
    </source>
</evidence>
<dbReference type="InterPro" id="IPR007159">
    <property type="entry name" value="SpoVT-AbrB_dom"/>
</dbReference>
<gene>
    <name evidence="7" type="primary">mraZ</name>
    <name evidence="11" type="ORF">JN03_0369</name>
    <name evidence="9" type="ORF">MHSN_02265</name>
    <name evidence="10" type="ORF">QJ129_01455</name>
</gene>
<dbReference type="HAMAP" id="MF_01008">
    <property type="entry name" value="MraZ"/>
    <property type="match status" value="1"/>
</dbReference>
<keyword evidence="12" id="KW-1185">Reference proteome</keyword>
<keyword evidence="4 7" id="KW-0805">Transcription regulation</keyword>
<evidence type="ECO:0000259" key="8">
    <source>
        <dbReference type="PROSITE" id="PS51740"/>
    </source>
</evidence>
<dbReference type="AlphaFoldDB" id="A0A063YI88"/>
<dbReference type="CDD" id="cd16320">
    <property type="entry name" value="MraZ_N"/>
    <property type="match status" value="1"/>
</dbReference>
<evidence type="ECO:0000313" key="9">
    <source>
        <dbReference type="EMBL" id="ASI53997.1"/>
    </source>
</evidence>
<dbReference type="EMBL" id="SOCH01000003">
    <property type="protein sequence ID" value="TDU97846.1"/>
    <property type="molecule type" value="Genomic_DNA"/>
</dbReference>
<dbReference type="RefSeq" id="WP_036441548.1">
    <property type="nucleotide sequence ID" value="NZ_CP008748.1"/>
</dbReference>
<evidence type="ECO:0000313" key="10">
    <source>
        <dbReference type="EMBL" id="MDI3047927.1"/>
    </source>
</evidence>
<evidence type="ECO:0000313" key="13">
    <source>
        <dbReference type="Proteomes" id="UP000294882"/>
    </source>
</evidence>
<dbReference type="Pfam" id="PF02381">
    <property type="entry name" value="MraZ"/>
    <property type="match status" value="2"/>
</dbReference>
<reference evidence="9 12" key="1">
    <citation type="submission" date="2014-06" db="EMBL/GenBank/DDBJ databases">
        <title>The Whole Genome Sequence of Mycoplasma hyosynoviae strain ATCC 27095.</title>
        <authorList>
            <person name="Calcutt M.J."/>
            <person name="Foecking M.F."/>
        </authorList>
    </citation>
    <scope>NUCLEOTIDE SEQUENCE [LARGE SCALE GENOMIC DNA]</scope>
    <source>
        <strain evidence="9 12">M60</strain>
    </source>
</reference>
<reference evidence="11 13" key="2">
    <citation type="submission" date="2019-03" db="EMBL/GenBank/DDBJ databases">
        <title>Genomic Encyclopedia of Archaeal and Bacterial Type Strains, Phase II (KMG-II): from individual species to whole genera.</title>
        <authorList>
            <person name="Goeker M."/>
        </authorList>
    </citation>
    <scope>NUCLEOTIDE SEQUENCE [LARGE SCALE GENOMIC DNA]</scope>
    <source>
        <strain evidence="11 13">ATCC 25591</strain>
    </source>
</reference>
<dbReference type="Proteomes" id="UP000264882">
    <property type="component" value="Chromosome"/>
</dbReference>
<dbReference type="InterPro" id="IPR003444">
    <property type="entry name" value="MraZ"/>
</dbReference>
<dbReference type="PANTHER" id="PTHR34701">
    <property type="entry name" value="TRANSCRIPTIONAL REGULATOR MRAZ"/>
    <property type="match status" value="1"/>
</dbReference>
<evidence type="ECO:0000256" key="4">
    <source>
        <dbReference type="ARBA" id="ARBA00023015"/>
    </source>
</evidence>
<comment type="subcellular location">
    <subcellularLocation>
        <location evidence="7">Cytoplasm</location>
        <location evidence="7">Nucleoid</location>
    </subcellularLocation>
</comment>
<comment type="similarity">
    <text evidence="7">Belongs to the MraZ family.</text>
</comment>
<sequence>MFGKYYRTLDDKNRIVIPTKILKELGSNFFITIGLDRSLVLRTAAEFNKLKSRLEENNELDKEIRNLKRIIFANTEELVSDKLGRVTFPKHLLEKIAIKKEVVFIGTGSQCEIFAKEEFDKNEEMYENEENLDKLAESLFEKGVKL</sequence>
<dbReference type="SUPFAM" id="SSF89447">
    <property type="entry name" value="AbrB/MazE/MraZ-like"/>
    <property type="match status" value="1"/>
</dbReference>
<organism evidence="11 13">
    <name type="scientific">Metamycoplasma hyosynoviae</name>
    <dbReference type="NCBI Taxonomy" id="29559"/>
    <lineage>
        <taxon>Bacteria</taxon>
        <taxon>Bacillati</taxon>
        <taxon>Mycoplasmatota</taxon>
        <taxon>Mycoplasmoidales</taxon>
        <taxon>Metamycoplasmataceae</taxon>
        <taxon>Metamycoplasma</taxon>
    </lineage>
</organism>
<evidence type="ECO:0000313" key="12">
    <source>
        <dbReference type="Proteomes" id="UP000264882"/>
    </source>
</evidence>
<dbReference type="GO" id="GO:2000143">
    <property type="term" value="P:negative regulation of DNA-templated transcription initiation"/>
    <property type="evidence" value="ECO:0007669"/>
    <property type="project" value="TreeGrafter"/>
</dbReference>
<dbReference type="Proteomes" id="UP001233782">
    <property type="component" value="Unassembled WGS sequence"/>
</dbReference>
<keyword evidence="3" id="KW-0677">Repeat</keyword>
<evidence type="ECO:0000256" key="3">
    <source>
        <dbReference type="ARBA" id="ARBA00022737"/>
    </source>
</evidence>
<keyword evidence="6 7" id="KW-0804">Transcription</keyword>
<dbReference type="CDD" id="cd16321">
    <property type="entry name" value="MraZ_C"/>
    <property type="match status" value="1"/>
</dbReference>
<accession>A0A063YI88</accession>
<dbReference type="InterPro" id="IPR038619">
    <property type="entry name" value="MraZ_sf"/>
</dbReference>
<dbReference type="PANTHER" id="PTHR34701:SF1">
    <property type="entry name" value="TRANSCRIPTIONAL REGULATOR MRAZ"/>
    <property type="match status" value="1"/>
</dbReference>
<dbReference type="GO" id="GO:0000976">
    <property type="term" value="F:transcription cis-regulatory region binding"/>
    <property type="evidence" value="ECO:0007669"/>
    <property type="project" value="TreeGrafter"/>
</dbReference>
<evidence type="ECO:0000256" key="1">
    <source>
        <dbReference type="ARBA" id="ARBA00013860"/>
    </source>
</evidence>
<proteinExistence type="inferred from homology"/>
<dbReference type="STRING" id="29559.NPL3_01200"/>
<dbReference type="PROSITE" id="PS51740">
    <property type="entry name" value="SPOVT_ABRB"/>
    <property type="match status" value="2"/>
</dbReference>
<name>A0A063YI88_9BACT</name>
<evidence type="ECO:0000256" key="5">
    <source>
        <dbReference type="ARBA" id="ARBA00023125"/>
    </source>
</evidence>
<evidence type="ECO:0000256" key="6">
    <source>
        <dbReference type="ARBA" id="ARBA00023163"/>
    </source>
</evidence>
<dbReference type="InterPro" id="IPR035644">
    <property type="entry name" value="MraZ_C"/>
</dbReference>
<dbReference type="KEGG" id="mhyv:MHSN_02265"/>
<protein>
    <recommendedName>
        <fullName evidence="1 7">Transcriptional regulator MraZ</fullName>
    </recommendedName>
</protein>
<dbReference type="GO" id="GO:0005737">
    <property type="term" value="C:cytoplasm"/>
    <property type="evidence" value="ECO:0007669"/>
    <property type="project" value="UniProtKB-UniRule"/>
</dbReference>
<dbReference type="InterPro" id="IPR037914">
    <property type="entry name" value="SpoVT-AbrB_sf"/>
</dbReference>
<keyword evidence="2 7" id="KW-0963">Cytoplasm</keyword>
<evidence type="ECO:0000256" key="7">
    <source>
        <dbReference type="HAMAP-Rule" id="MF_01008"/>
    </source>
</evidence>
<dbReference type="GO" id="GO:0009295">
    <property type="term" value="C:nucleoid"/>
    <property type="evidence" value="ECO:0007669"/>
    <property type="project" value="UniProtKB-SubCell"/>
</dbReference>
<dbReference type="GO" id="GO:0003700">
    <property type="term" value="F:DNA-binding transcription factor activity"/>
    <property type="evidence" value="ECO:0007669"/>
    <property type="project" value="UniProtKB-UniRule"/>
</dbReference>
<dbReference type="Gene3D" id="3.40.1550.20">
    <property type="entry name" value="Transcriptional regulator MraZ domain"/>
    <property type="match status" value="1"/>
</dbReference>
<dbReference type="Proteomes" id="UP000294882">
    <property type="component" value="Unassembled WGS sequence"/>
</dbReference>
<dbReference type="InterPro" id="IPR035642">
    <property type="entry name" value="MraZ_N"/>
</dbReference>
<evidence type="ECO:0000256" key="2">
    <source>
        <dbReference type="ARBA" id="ARBA00022490"/>
    </source>
</evidence>